<evidence type="ECO:0000313" key="4">
    <source>
        <dbReference type="Proteomes" id="UP001174909"/>
    </source>
</evidence>
<dbReference type="AlphaFoldDB" id="A0AA35WXX3"/>
<keyword evidence="2" id="KW-0808">Transferase</keyword>
<dbReference type="SUPFAM" id="SSF89796">
    <property type="entry name" value="CoA-transferase family III (CaiB/BaiF)"/>
    <property type="match status" value="2"/>
</dbReference>
<dbReference type="InterPro" id="IPR003673">
    <property type="entry name" value="CoA-Trfase_fam_III"/>
</dbReference>
<dbReference type="Gene3D" id="3.30.1540.10">
    <property type="entry name" value="formyl-coa transferase, domain 3"/>
    <property type="match status" value="1"/>
</dbReference>
<accession>A0AA35WXX3</accession>
<evidence type="ECO:0000256" key="1">
    <source>
        <dbReference type="ARBA" id="ARBA00008383"/>
    </source>
</evidence>
<dbReference type="Pfam" id="PF02515">
    <property type="entry name" value="CoA_transf_3"/>
    <property type="match status" value="3"/>
</dbReference>
<organism evidence="3 4">
    <name type="scientific">Geodia barretti</name>
    <name type="common">Barrett's horny sponge</name>
    <dbReference type="NCBI Taxonomy" id="519541"/>
    <lineage>
        <taxon>Eukaryota</taxon>
        <taxon>Metazoa</taxon>
        <taxon>Porifera</taxon>
        <taxon>Demospongiae</taxon>
        <taxon>Heteroscleromorpha</taxon>
        <taxon>Tetractinellida</taxon>
        <taxon>Astrophorina</taxon>
        <taxon>Geodiidae</taxon>
        <taxon>Geodia</taxon>
    </lineage>
</organism>
<comment type="similarity">
    <text evidence="1">Belongs to the CoA-transferase III family.</text>
</comment>
<dbReference type="InterPro" id="IPR044855">
    <property type="entry name" value="CoA-Trfase_III_dom3_sf"/>
</dbReference>
<evidence type="ECO:0000256" key="2">
    <source>
        <dbReference type="ARBA" id="ARBA00022679"/>
    </source>
</evidence>
<keyword evidence="4" id="KW-1185">Reference proteome</keyword>
<dbReference type="GO" id="GO:0003824">
    <property type="term" value="F:catalytic activity"/>
    <property type="evidence" value="ECO:0007669"/>
    <property type="project" value="InterPro"/>
</dbReference>
<dbReference type="Gene3D" id="3.40.50.10540">
    <property type="entry name" value="Crotonobetainyl-coa:carnitine coa-transferase, domain 1"/>
    <property type="match status" value="2"/>
</dbReference>
<proteinExistence type="inferred from homology"/>
<dbReference type="InterPro" id="IPR023606">
    <property type="entry name" value="CoA-Trfase_III_dom_1_sf"/>
</dbReference>
<comment type="caution">
    <text evidence="3">The sequence shown here is derived from an EMBL/GenBank/DDBJ whole genome shotgun (WGS) entry which is preliminary data.</text>
</comment>
<sequence>MARLSDVVVESFRPGVAKRLGIDYNSLRAEHPGLVYATLTGFGTEGPYANYKGYDGVVAAKSGRMMMFAEQHPREGPNYVVVQGVCHASATALVRGITSALYVREKTGRGQRVETSMLKAVTTYDHVSWVYGQMIEKQPDTYPPDPRVASVVPTPRRRCGLERIMLEKVQEKTLDEWMGIFLGEAGNVAAEPYLTSEQALDHPQIVHNGNAQDVFVPGVGGTRQLGPMVNMNGTPGSTQGPAPALGQHTAETLARLGGDAGSRSNGAREAMPKHPLEGITLLDLGTVINGPLGCALVAELGARVIRIEAPGGDWGRRGMPMSVHRTMGGSECICLDLKTPEGQEIMGKLAAKADLLLHSMRPGAPERTGIGYEQLARINPKLVYLYAGGYGSTGPYSHRPSMAPIAGAVSGGGVAQMGRDAFPPPEQAMSIDEIAAVSRKLKRANDGTADHTTGMVNAVGLVLGLYARERTGTAQYVESTMIAANAYANIDDFYWHEGKEPRPLPDGEGHGLHALYRLYRAKTGWVFLACPFEDEWEALCRAIDRPDLRDDPRFASPETRAEHDDALAHELGRVFAGAEPMHWEQLLTAADVACVKAEDRGMYFFFNEDPHVRENGFLTPVEAPRYGEFWRYAPVIDFSETPGRVGPGPLKGQHTRPILSELGYTDAEIHDLKQRQVVDWEEE</sequence>
<dbReference type="EMBL" id="CASHTH010002496">
    <property type="protein sequence ID" value="CAI8030730.1"/>
    <property type="molecule type" value="Genomic_DNA"/>
</dbReference>
<dbReference type="PANTHER" id="PTHR48228">
    <property type="entry name" value="SUCCINYL-COA--D-CITRAMALATE COA-TRANSFERASE"/>
    <property type="match status" value="1"/>
</dbReference>
<name>A0AA35WXX3_GEOBA</name>
<reference evidence="3" key="1">
    <citation type="submission" date="2023-03" db="EMBL/GenBank/DDBJ databases">
        <authorList>
            <person name="Steffen K."/>
            <person name="Cardenas P."/>
        </authorList>
    </citation>
    <scope>NUCLEOTIDE SEQUENCE</scope>
</reference>
<protein>
    <submittedName>
        <fullName evidence="3">Acetyl-CoA:oxalate CoA-transferase</fullName>
    </submittedName>
</protein>
<dbReference type="PANTHER" id="PTHR48228:SF6">
    <property type="entry name" value="L-CARNITINE COA-TRANSFERASE"/>
    <property type="match status" value="1"/>
</dbReference>
<evidence type="ECO:0000313" key="3">
    <source>
        <dbReference type="EMBL" id="CAI8030730.1"/>
    </source>
</evidence>
<dbReference type="InterPro" id="IPR050509">
    <property type="entry name" value="CoA-transferase_III"/>
</dbReference>
<gene>
    <name evidence="3" type="ORF">GBAR_LOCUS17431</name>
</gene>
<dbReference type="Proteomes" id="UP001174909">
    <property type="component" value="Unassembled WGS sequence"/>
</dbReference>